<feature type="transmembrane region" description="Helical" evidence="6">
    <location>
        <begin position="12"/>
        <end position="30"/>
    </location>
</feature>
<dbReference type="VEuPathDB" id="FungiDB:yc1106_09799"/>
<organism evidence="8 9">
    <name type="scientific">Curvularia clavata</name>
    <dbReference type="NCBI Taxonomy" id="95742"/>
    <lineage>
        <taxon>Eukaryota</taxon>
        <taxon>Fungi</taxon>
        <taxon>Dikarya</taxon>
        <taxon>Ascomycota</taxon>
        <taxon>Pezizomycotina</taxon>
        <taxon>Dothideomycetes</taxon>
        <taxon>Pleosporomycetidae</taxon>
        <taxon>Pleosporales</taxon>
        <taxon>Pleosporineae</taxon>
        <taxon>Pleosporaceae</taxon>
        <taxon>Curvularia</taxon>
    </lineage>
</organism>
<keyword evidence="2 6" id="KW-0812">Transmembrane</keyword>
<evidence type="ECO:0000259" key="7">
    <source>
        <dbReference type="Pfam" id="PF20684"/>
    </source>
</evidence>
<evidence type="ECO:0000313" key="9">
    <source>
        <dbReference type="Proteomes" id="UP001056012"/>
    </source>
</evidence>
<evidence type="ECO:0000256" key="3">
    <source>
        <dbReference type="ARBA" id="ARBA00022989"/>
    </source>
</evidence>
<dbReference type="InterPro" id="IPR052337">
    <property type="entry name" value="SAT4-like"/>
</dbReference>
<dbReference type="PANTHER" id="PTHR33048">
    <property type="entry name" value="PTH11-LIKE INTEGRAL MEMBRANE PROTEIN (AFU_ORTHOLOGUE AFUA_5G11245)"/>
    <property type="match status" value="1"/>
</dbReference>
<dbReference type="OrthoDB" id="3693763at2759"/>
<sequence>MLLWRYINNIIYNPILGLFKISFLITLLKLCCMDRLILTSLQALIVVKAIFIVGATLESLLMCLPLQKSWNPDLPGTCSDRRSYIFGTIGLTIATDILVAFIPAWVLHDLRMPLKHNIAVILFLPLPIMVTVIGRYRLYKFVEVMSLKQISVENLYSIRKYLKYDEDDIEQQLHHLSVIYPYNYKSSDSKDGKDSDSQKQCIMEEKEEASGIQETAVVENEAALSKKELHTMVVKPKNSL</sequence>
<dbReference type="Proteomes" id="UP001056012">
    <property type="component" value="Chromosome 8"/>
</dbReference>
<reference evidence="8" key="1">
    <citation type="submission" date="2021-12" db="EMBL/GenBank/DDBJ databases">
        <title>Curvularia clavata genome.</title>
        <authorList>
            <person name="Cao Y."/>
        </authorList>
    </citation>
    <scope>NUCLEOTIDE SEQUENCE</scope>
    <source>
        <strain evidence="8">Yc1106</strain>
    </source>
</reference>
<name>A0A9Q9DY10_CURCL</name>
<evidence type="ECO:0000256" key="5">
    <source>
        <dbReference type="ARBA" id="ARBA00038359"/>
    </source>
</evidence>
<gene>
    <name evidence="8" type="ORF">yc1106_09799</name>
</gene>
<evidence type="ECO:0000256" key="1">
    <source>
        <dbReference type="ARBA" id="ARBA00004141"/>
    </source>
</evidence>
<keyword evidence="9" id="KW-1185">Reference proteome</keyword>
<dbReference type="AlphaFoldDB" id="A0A9Q9DY10"/>
<evidence type="ECO:0000256" key="4">
    <source>
        <dbReference type="ARBA" id="ARBA00023136"/>
    </source>
</evidence>
<keyword evidence="3 6" id="KW-1133">Transmembrane helix</keyword>
<dbReference type="InterPro" id="IPR049326">
    <property type="entry name" value="Rhodopsin_dom_fungi"/>
</dbReference>
<protein>
    <recommendedName>
        <fullName evidence="7">Rhodopsin domain-containing protein</fullName>
    </recommendedName>
</protein>
<comment type="similarity">
    <text evidence="5">Belongs to the SAT4 family.</text>
</comment>
<dbReference type="Pfam" id="PF20684">
    <property type="entry name" value="Fung_rhodopsin"/>
    <property type="match status" value="1"/>
</dbReference>
<dbReference type="PANTHER" id="PTHR33048:SF160">
    <property type="entry name" value="SAT4 FAMILY MEMBRANE PROTEIN"/>
    <property type="match status" value="1"/>
</dbReference>
<feature type="transmembrane region" description="Helical" evidence="6">
    <location>
        <begin position="84"/>
        <end position="106"/>
    </location>
</feature>
<feature type="transmembrane region" description="Helical" evidence="6">
    <location>
        <begin position="36"/>
        <end position="64"/>
    </location>
</feature>
<feature type="domain" description="Rhodopsin" evidence="7">
    <location>
        <begin position="3"/>
        <end position="148"/>
    </location>
</feature>
<proteinExistence type="inferred from homology"/>
<evidence type="ECO:0000256" key="2">
    <source>
        <dbReference type="ARBA" id="ARBA00022692"/>
    </source>
</evidence>
<evidence type="ECO:0000256" key="6">
    <source>
        <dbReference type="SAM" id="Phobius"/>
    </source>
</evidence>
<dbReference type="EMBL" id="CP089281">
    <property type="protein sequence ID" value="USP82525.1"/>
    <property type="molecule type" value="Genomic_DNA"/>
</dbReference>
<evidence type="ECO:0000313" key="8">
    <source>
        <dbReference type="EMBL" id="USP82525.1"/>
    </source>
</evidence>
<keyword evidence="4 6" id="KW-0472">Membrane</keyword>
<accession>A0A9Q9DY10</accession>
<feature type="transmembrane region" description="Helical" evidence="6">
    <location>
        <begin position="118"/>
        <end position="138"/>
    </location>
</feature>
<comment type="subcellular location">
    <subcellularLocation>
        <location evidence="1">Membrane</location>
        <topology evidence="1">Multi-pass membrane protein</topology>
    </subcellularLocation>
</comment>
<dbReference type="GO" id="GO:0016020">
    <property type="term" value="C:membrane"/>
    <property type="evidence" value="ECO:0007669"/>
    <property type="project" value="UniProtKB-SubCell"/>
</dbReference>